<keyword evidence="2" id="KW-1185">Reference proteome</keyword>
<dbReference type="AlphaFoldDB" id="A0ABD2P5C8"/>
<reference evidence="1 2" key="1">
    <citation type="journal article" date="2021" name="BMC Biol.">
        <title>Horizontally acquired antibacterial genes associated with adaptive radiation of ladybird beetles.</title>
        <authorList>
            <person name="Li H.S."/>
            <person name="Tang X.F."/>
            <person name="Huang Y.H."/>
            <person name="Xu Z.Y."/>
            <person name="Chen M.L."/>
            <person name="Du X.Y."/>
            <person name="Qiu B.Y."/>
            <person name="Chen P.T."/>
            <person name="Zhang W."/>
            <person name="Slipinski A."/>
            <person name="Escalona H.E."/>
            <person name="Waterhouse R.M."/>
            <person name="Zwick A."/>
            <person name="Pang H."/>
        </authorList>
    </citation>
    <scope>NUCLEOTIDE SEQUENCE [LARGE SCALE GENOMIC DNA]</scope>
    <source>
        <strain evidence="1">SYSU2018</strain>
    </source>
</reference>
<feature type="non-terminal residue" evidence="1">
    <location>
        <position position="97"/>
    </location>
</feature>
<dbReference type="EMBL" id="JABFTP020000185">
    <property type="protein sequence ID" value="KAL3286219.1"/>
    <property type="molecule type" value="Genomic_DNA"/>
</dbReference>
<organism evidence="1 2">
    <name type="scientific">Cryptolaemus montrouzieri</name>
    <dbReference type="NCBI Taxonomy" id="559131"/>
    <lineage>
        <taxon>Eukaryota</taxon>
        <taxon>Metazoa</taxon>
        <taxon>Ecdysozoa</taxon>
        <taxon>Arthropoda</taxon>
        <taxon>Hexapoda</taxon>
        <taxon>Insecta</taxon>
        <taxon>Pterygota</taxon>
        <taxon>Neoptera</taxon>
        <taxon>Endopterygota</taxon>
        <taxon>Coleoptera</taxon>
        <taxon>Polyphaga</taxon>
        <taxon>Cucujiformia</taxon>
        <taxon>Coccinelloidea</taxon>
        <taxon>Coccinellidae</taxon>
        <taxon>Scymninae</taxon>
        <taxon>Scymnini</taxon>
        <taxon>Cryptolaemus</taxon>
    </lineage>
</organism>
<gene>
    <name evidence="1" type="ORF">HHI36_000730</name>
</gene>
<evidence type="ECO:0000313" key="2">
    <source>
        <dbReference type="Proteomes" id="UP001516400"/>
    </source>
</evidence>
<dbReference type="Proteomes" id="UP001516400">
    <property type="component" value="Unassembled WGS sequence"/>
</dbReference>
<protein>
    <submittedName>
        <fullName evidence="1">Uncharacterized protein</fullName>
    </submittedName>
</protein>
<evidence type="ECO:0000313" key="1">
    <source>
        <dbReference type="EMBL" id="KAL3286219.1"/>
    </source>
</evidence>
<name>A0ABD2P5C8_9CUCU</name>
<sequence>MDCRSYREANIDSDHYLVASTPRSLIWNSKNLSKTEEKKYNMRSFENPQIRADFEKNMNTRIQSINENTNTTSSHVNTYWEEIRDTYKTVTEEIVGT</sequence>
<comment type="caution">
    <text evidence="1">The sequence shown here is derived from an EMBL/GenBank/DDBJ whole genome shotgun (WGS) entry which is preliminary data.</text>
</comment>
<accession>A0ABD2P5C8</accession>
<proteinExistence type="predicted"/>